<evidence type="ECO:0000313" key="3">
    <source>
        <dbReference type="Proteomes" id="UP000000763"/>
    </source>
</evidence>
<name>Q6Z9K3_ORYSJ</name>
<organism evidence="2 3">
    <name type="scientific">Oryza sativa subsp. japonica</name>
    <name type="common">Rice</name>
    <dbReference type="NCBI Taxonomy" id="39947"/>
    <lineage>
        <taxon>Eukaryota</taxon>
        <taxon>Viridiplantae</taxon>
        <taxon>Streptophyta</taxon>
        <taxon>Embryophyta</taxon>
        <taxon>Tracheophyta</taxon>
        <taxon>Spermatophyta</taxon>
        <taxon>Magnoliopsida</taxon>
        <taxon>Liliopsida</taxon>
        <taxon>Poales</taxon>
        <taxon>Poaceae</taxon>
        <taxon>BOP clade</taxon>
        <taxon>Oryzoideae</taxon>
        <taxon>Oryzeae</taxon>
        <taxon>Oryzinae</taxon>
        <taxon>Oryza</taxon>
        <taxon>Oryza sativa</taxon>
    </lineage>
</organism>
<dbReference type="AlphaFoldDB" id="Q6Z9K3"/>
<reference evidence="3" key="2">
    <citation type="journal article" date="2008" name="Nucleic Acids Res.">
        <title>The rice annotation project database (RAP-DB): 2008 update.</title>
        <authorList>
            <consortium name="The rice annotation project (RAP)"/>
        </authorList>
    </citation>
    <scope>GENOME REANNOTATION</scope>
    <source>
        <strain evidence="3">cv. Nipponbare</strain>
    </source>
</reference>
<evidence type="ECO:0000256" key="1">
    <source>
        <dbReference type="SAM" id="MobiDB-lite"/>
    </source>
</evidence>
<feature type="compositionally biased region" description="Basic and acidic residues" evidence="1">
    <location>
        <begin position="1"/>
        <end position="10"/>
    </location>
</feature>
<protein>
    <submittedName>
        <fullName evidence="2">Uncharacterized protein</fullName>
    </submittedName>
</protein>
<feature type="compositionally biased region" description="Basic and acidic residues" evidence="1">
    <location>
        <begin position="139"/>
        <end position="152"/>
    </location>
</feature>
<sequence length="177" mass="18335">MNNWPHDDRQPLNAPGYIKMQWEGKRRGGGRGSGVAAVPSPLPDLAGGEVEATARRQLGSGGLTAREVVPSSPSNDGGGGGDDEAVDIKEGEGGVARSPRPSQTDLAPPVPGAARSEVSELCHILGRFTPALPNRRKTKGEGIRPKPDDEGRGGWCSSPDKGKRGGGASSLRRGEEA</sequence>
<evidence type="ECO:0000313" key="2">
    <source>
        <dbReference type="EMBL" id="BAD01331.1"/>
    </source>
</evidence>
<proteinExistence type="predicted"/>
<dbReference type="EMBL" id="AP004696">
    <property type="protein sequence ID" value="BAD01331.1"/>
    <property type="molecule type" value="Genomic_DNA"/>
</dbReference>
<reference evidence="3" key="1">
    <citation type="journal article" date="2005" name="Nature">
        <title>The map-based sequence of the rice genome.</title>
        <authorList>
            <consortium name="International rice genome sequencing project (IRGSP)"/>
            <person name="Matsumoto T."/>
            <person name="Wu J."/>
            <person name="Kanamori H."/>
            <person name="Katayose Y."/>
            <person name="Fujisawa M."/>
            <person name="Namiki N."/>
            <person name="Mizuno H."/>
            <person name="Yamamoto K."/>
            <person name="Antonio B.A."/>
            <person name="Baba T."/>
            <person name="Sakata K."/>
            <person name="Nagamura Y."/>
            <person name="Aoki H."/>
            <person name="Arikawa K."/>
            <person name="Arita K."/>
            <person name="Bito T."/>
            <person name="Chiden Y."/>
            <person name="Fujitsuka N."/>
            <person name="Fukunaka R."/>
            <person name="Hamada M."/>
            <person name="Harada C."/>
            <person name="Hayashi A."/>
            <person name="Hijishita S."/>
            <person name="Honda M."/>
            <person name="Hosokawa S."/>
            <person name="Ichikawa Y."/>
            <person name="Idonuma A."/>
            <person name="Iijima M."/>
            <person name="Ikeda M."/>
            <person name="Ikeno M."/>
            <person name="Ito K."/>
            <person name="Ito S."/>
            <person name="Ito T."/>
            <person name="Ito Y."/>
            <person name="Ito Y."/>
            <person name="Iwabuchi A."/>
            <person name="Kamiya K."/>
            <person name="Karasawa W."/>
            <person name="Kurita K."/>
            <person name="Katagiri S."/>
            <person name="Kikuta A."/>
            <person name="Kobayashi H."/>
            <person name="Kobayashi N."/>
            <person name="Machita K."/>
            <person name="Maehara T."/>
            <person name="Masukawa M."/>
            <person name="Mizubayashi T."/>
            <person name="Mukai Y."/>
            <person name="Nagasaki H."/>
            <person name="Nagata Y."/>
            <person name="Naito S."/>
            <person name="Nakashima M."/>
            <person name="Nakama Y."/>
            <person name="Nakamichi Y."/>
            <person name="Nakamura M."/>
            <person name="Meguro A."/>
            <person name="Negishi M."/>
            <person name="Ohta I."/>
            <person name="Ohta T."/>
            <person name="Okamoto M."/>
            <person name="Ono N."/>
            <person name="Saji S."/>
            <person name="Sakaguchi M."/>
            <person name="Sakai K."/>
            <person name="Shibata M."/>
            <person name="Shimokawa T."/>
            <person name="Song J."/>
            <person name="Takazaki Y."/>
            <person name="Terasawa K."/>
            <person name="Tsugane M."/>
            <person name="Tsuji K."/>
            <person name="Ueda S."/>
            <person name="Waki K."/>
            <person name="Yamagata H."/>
            <person name="Yamamoto M."/>
            <person name="Yamamoto S."/>
            <person name="Yamane H."/>
            <person name="Yoshiki S."/>
            <person name="Yoshihara R."/>
            <person name="Yukawa K."/>
            <person name="Zhong H."/>
            <person name="Yano M."/>
            <person name="Yuan Q."/>
            <person name="Ouyang S."/>
            <person name="Liu J."/>
            <person name="Jones K.M."/>
            <person name="Gansberger K."/>
            <person name="Moffat K."/>
            <person name="Hill J."/>
            <person name="Bera J."/>
            <person name="Fadrosh D."/>
            <person name="Jin S."/>
            <person name="Johri S."/>
            <person name="Kim M."/>
            <person name="Overton L."/>
            <person name="Reardon M."/>
            <person name="Tsitrin T."/>
            <person name="Vuong H."/>
            <person name="Weaver B."/>
            <person name="Ciecko A."/>
            <person name="Tallon L."/>
            <person name="Jackson J."/>
            <person name="Pai G."/>
            <person name="Aken S.V."/>
            <person name="Utterback T."/>
            <person name="Reidmuller S."/>
            <person name="Feldblyum T."/>
            <person name="Hsiao J."/>
            <person name="Zismann V."/>
            <person name="Iobst S."/>
            <person name="de Vazeille A.R."/>
            <person name="Buell C.R."/>
            <person name="Ying K."/>
            <person name="Li Y."/>
            <person name="Lu T."/>
            <person name="Huang Y."/>
            <person name="Zhao Q."/>
            <person name="Feng Q."/>
            <person name="Zhang L."/>
            <person name="Zhu J."/>
            <person name="Weng Q."/>
            <person name="Mu J."/>
            <person name="Lu Y."/>
            <person name="Fan D."/>
            <person name="Liu Y."/>
            <person name="Guan J."/>
            <person name="Zhang Y."/>
            <person name="Yu S."/>
            <person name="Liu X."/>
            <person name="Zhang Y."/>
            <person name="Hong G."/>
            <person name="Han B."/>
            <person name="Choisne N."/>
            <person name="Demange N."/>
            <person name="Orjeda G."/>
            <person name="Samain S."/>
            <person name="Cattolico L."/>
            <person name="Pelletier E."/>
            <person name="Couloux A."/>
            <person name="Segurens B."/>
            <person name="Wincker P."/>
            <person name="D'Hont A."/>
            <person name="Scarpelli C."/>
            <person name="Weissenbach J."/>
            <person name="Salanoubat M."/>
            <person name="Quetier F."/>
            <person name="Yu Y."/>
            <person name="Kim H.R."/>
            <person name="Rambo T."/>
            <person name="Currie J."/>
            <person name="Collura K."/>
            <person name="Luo M."/>
            <person name="Yang T."/>
            <person name="Ammiraju J.S.S."/>
            <person name="Engler F."/>
            <person name="Soderlund C."/>
            <person name="Wing R.A."/>
            <person name="Palmer L.E."/>
            <person name="de la Bastide M."/>
            <person name="Spiegel L."/>
            <person name="Nascimento L."/>
            <person name="Zutavern T."/>
            <person name="O'Shaughnessy A."/>
            <person name="Dike S."/>
            <person name="Dedhia N."/>
            <person name="Preston R."/>
            <person name="Balija V."/>
            <person name="McCombie W.R."/>
            <person name="Chow T."/>
            <person name="Chen H."/>
            <person name="Chung M."/>
            <person name="Chen C."/>
            <person name="Shaw J."/>
            <person name="Wu H."/>
            <person name="Hsiao K."/>
            <person name="Chao Y."/>
            <person name="Chu M."/>
            <person name="Cheng C."/>
            <person name="Hour A."/>
            <person name="Lee P."/>
            <person name="Lin S."/>
            <person name="Lin Y."/>
            <person name="Liou J."/>
            <person name="Liu S."/>
            <person name="Hsing Y."/>
            <person name="Raghuvanshi S."/>
            <person name="Mohanty A."/>
            <person name="Bharti A.K."/>
            <person name="Gaur A."/>
            <person name="Gupta V."/>
            <person name="Kumar D."/>
            <person name="Ravi V."/>
            <person name="Vij S."/>
            <person name="Kapur A."/>
            <person name="Khurana P."/>
            <person name="Khurana P."/>
            <person name="Khurana J.P."/>
            <person name="Tyagi A.K."/>
            <person name="Gaikwad K."/>
            <person name="Singh A."/>
            <person name="Dalal V."/>
            <person name="Srivastava S."/>
            <person name="Dixit A."/>
            <person name="Pal A.K."/>
            <person name="Ghazi I.A."/>
            <person name="Yadav M."/>
            <person name="Pandit A."/>
            <person name="Bhargava A."/>
            <person name="Sureshbabu K."/>
            <person name="Batra K."/>
            <person name="Sharma T.R."/>
            <person name="Mohapatra T."/>
            <person name="Singh N.K."/>
            <person name="Messing J."/>
            <person name="Nelson A.B."/>
            <person name="Fuks G."/>
            <person name="Kavchok S."/>
            <person name="Keizer G."/>
            <person name="Linton E."/>
            <person name="Llaca V."/>
            <person name="Song R."/>
            <person name="Tanyolac B."/>
            <person name="Young S."/>
            <person name="Ho-Il K."/>
            <person name="Hahn J.H."/>
            <person name="Sangsakoo G."/>
            <person name="Vanavichit A."/>
            <person name="de Mattos Luiz.A.T."/>
            <person name="Zimmer P.D."/>
            <person name="Malone G."/>
            <person name="Dellagostin O."/>
            <person name="de Oliveira A.C."/>
            <person name="Bevan M."/>
            <person name="Bancroft I."/>
            <person name="Minx P."/>
            <person name="Cordum H."/>
            <person name="Wilson R."/>
            <person name="Cheng Z."/>
            <person name="Jin W."/>
            <person name="Jiang J."/>
            <person name="Leong S.A."/>
            <person name="Iwama H."/>
            <person name="Gojobori T."/>
            <person name="Itoh T."/>
            <person name="Niimura Y."/>
            <person name="Fujii Y."/>
            <person name="Habara T."/>
            <person name="Sakai H."/>
            <person name="Sato Y."/>
            <person name="Wilson G."/>
            <person name="Kumar K."/>
            <person name="McCouch S."/>
            <person name="Juretic N."/>
            <person name="Hoen D."/>
            <person name="Wright S."/>
            <person name="Bruskiewich R."/>
            <person name="Bureau T."/>
            <person name="Miyao A."/>
            <person name="Hirochika H."/>
            <person name="Nishikawa T."/>
            <person name="Kadowaki K."/>
            <person name="Sugiura M."/>
            <person name="Burr B."/>
            <person name="Sasaki T."/>
        </authorList>
    </citation>
    <scope>NUCLEOTIDE SEQUENCE [LARGE SCALE GENOMIC DNA]</scope>
    <source>
        <strain evidence="3">cv. Nipponbare</strain>
    </source>
</reference>
<dbReference type="Proteomes" id="UP000000763">
    <property type="component" value="Chromosome 8"/>
</dbReference>
<feature type="region of interest" description="Disordered" evidence="1">
    <location>
        <begin position="1"/>
        <end position="177"/>
    </location>
</feature>
<accession>Q6Z9K3</accession>
<gene>
    <name evidence="2" type="primary">P0475A09.28</name>
</gene>